<organism evidence="1 2">
    <name type="scientific">Manduca sexta</name>
    <name type="common">Tobacco hawkmoth</name>
    <name type="synonym">Tobacco hornworm</name>
    <dbReference type="NCBI Taxonomy" id="7130"/>
    <lineage>
        <taxon>Eukaryota</taxon>
        <taxon>Metazoa</taxon>
        <taxon>Ecdysozoa</taxon>
        <taxon>Arthropoda</taxon>
        <taxon>Hexapoda</taxon>
        <taxon>Insecta</taxon>
        <taxon>Pterygota</taxon>
        <taxon>Neoptera</taxon>
        <taxon>Endopterygota</taxon>
        <taxon>Lepidoptera</taxon>
        <taxon>Glossata</taxon>
        <taxon>Ditrysia</taxon>
        <taxon>Bombycoidea</taxon>
        <taxon>Sphingidae</taxon>
        <taxon>Sphinginae</taxon>
        <taxon>Sphingini</taxon>
        <taxon>Manduca</taxon>
    </lineage>
</organism>
<evidence type="ECO:0000313" key="1">
    <source>
        <dbReference type="EMBL" id="KAG6447340.1"/>
    </source>
</evidence>
<protein>
    <submittedName>
        <fullName evidence="1">Uncharacterized protein</fullName>
    </submittedName>
</protein>
<dbReference type="AlphaFoldDB" id="A0A921YYF6"/>
<name>A0A921YYF6_MANSE</name>
<reference evidence="1" key="1">
    <citation type="journal article" date="2016" name="Insect Biochem. Mol. Biol.">
        <title>Multifaceted biological insights from a draft genome sequence of the tobacco hornworm moth, Manduca sexta.</title>
        <authorList>
            <person name="Kanost M.R."/>
            <person name="Arrese E.L."/>
            <person name="Cao X."/>
            <person name="Chen Y.R."/>
            <person name="Chellapilla S."/>
            <person name="Goldsmith M.R."/>
            <person name="Grosse-Wilde E."/>
            <person name="Heckel D.G."/>
            <person name="Herndon N."/>
            <person name="Jiang H."/>
            <person name="Papanicolaou A."/>
            <person name="Qu J."/>
            <person name="Soulages J.L."/>
            <person name="Vogel H."/>
            <person name="Walters J."/>
            <person name="Waterhouse R.M."/>
            <person name="Ahn S.J."/>
            <person name="Almeida F.C."/>
            <person name="An C."/>
            <person name="Aqrawi P."/>
            <person name="Bretschneider A."/>
            <person name="Bryant W.B."/>
            <person name="Bucks S."/>
            <person name="Chao H."/>
            <person name="Chevignon G."/>
            <person name="Christen J.M."/>
            <person name="Clarke D.F."/>
            <person name="Dittmer N.T."/>
            <person name="Ferguson L.C.F."/>
            <person name="Garavelou S."/>
            <person name="Gordon K.H.J."/>
            <person name="Gunaratna R.T."/>
            <person name="Han Y."/>
            <person name="Hauser F."/>
            <person name="He Y."/>
            <person name="Heidel-Fischer H."/>
            <person name="Hirsh A."/>
            <person name="Hu Y."/>
            <person name="Jiang H."/>
            <person name="Kalra D."/>
            <person name="Klinner C."/>
            <person name="Konig C."/>
            <person name="Kovar C."/>
            <person name="Kroll A.R."/>
            <person name="Kuwar S.S."/>
            <person name="Lee S.L."/>
            <person name="Lehman R."/>
            <person name="Li K."/>
            <person name="Li Z."/>
            <person name="Liang H."/>
            <person name="Lovelace S."/>
            <person name="Lu Z."/>
            <person name="Mansfield J.H."/>
            <person name="McCulloch K.J."/>
            <person name="Mathew T."/>
            <person name="Morton B."/>
            <person name="Muzny D.M."/>
            <person name="Neunemann D."/>
            <person name="Ongeri F."/>
            <person name="Pauchet Y."/>
            <person name="Pu L.L."/>
            <person name="Pyrousis I."/>
            <person name="Rao X.J."/>
            <person name="Redding A."/>
            <person name="Roesel C."/>
            <person name="Sanchez-Gracia A."/>
            <person name="Schaack S."/>
            <person name="Shukla A."/>
            <person name="Tetreau G."/>
            <person name="Wang Y."/>
            <person name="Xiong G.H."/>
            <person name="Traut W."/>
            <person name="Walsh T.K."/>
            <person name="Worley K.C."/>
            <person name="Wu D."/>
            <person name="Wu W."/>
            <person name="Wu Y.Q."/>
            <person name="Zhang X."/>
            <person name="Zou Z."/>
            <person name="Zucker H."/>
            <person name="Briscoe A.D."/>
            <person name="Burmester T."/>
            <person name="Clem R.J."/>
            <person name="Feyereisen R."/>
            <person name="Grimmelikhuijzen C.J.P."/>
            <person name="Hamodrakas S.J."/>
            <person name="Hansson B.S."/>
            <person name="Huguet E."/>
            <person name="Jermiin L.S."/>
            <person name="Lan Q."/>
            <person name="Lehman H.K."/>
            <person name="Lorenzen M."/>
            <person name="Merzendorfer H."/>
            <person name="Michalopoulos I."/>
            <person name="Morton D.B."/>
            <person name="Muthukrishnan S."/>
            <person name="Oakeshott J.G."/>
            <person name="Palmer W."/>
            <person name="Park Y."/>
            <person name="Passarelli A.L."/>
            <person name="Rozas J."/>
            <person name="Schwartz L.M."/>
            <person name="Smith W."/>
            <person name="Southgate A."/>
            <person name="Vilcinskas A."/>
            <person name="Vogt R."/>
            <person name="Wang P."/>
            <person name="Werren J."/>
            <person name="Yu X.Q."/>
            <person name="Zhou J.J."/>
            <person name="Brown S.J."/>
            <person name="Scherer S.E."/>
            <person name="Richards S."/>
            <person name="Blissard G.W."/>
        </authorList>
    </citation>
    <scope>NUCLEOTIDE SEQUENCE</scope>
</reference>
<dbReference type="EMBL" id="JH668343">
    <property type="protein sequence ID" value="KAG6447340.1"/>
    <property type="molecule type" value="Genomic_DNA"/>
</dbReference>
<comment type="caution">
    <text evidence="1">The sequence shown here is derived from an EMBL/GenBank/DDBJ whole genome shotgun (WGS) entry which is preliminary data.</text>
</comment>
<dbReference type="Proteomes" id="UP000791440">
    <property type="component" value="Unassembled WGS sequence"/>
</dbReference>
<reference evidence="1" key="2">
    <citation type="submission" date="2020-12" db="EMBL/GenBank/DDBJ databases">
        <authorList>
            <person name="Kanost M."/>
        </authorList>
    </citation>
    <scope>NUCLEOTIDE SEQUENCE</scope>
</reference>
<sequence>MNFKTRSLLYRAVRASVRGDLRQRRVETTYTFPLISRRFTSSTIEGDVYGVGCGDVHRATGTHAGHCTSIELHYKQSC</sequence>
<keyword evidence="2" id="KW-1185">Reference proteome</keyword>
<gene>
    <name evidence="1" type="ORF">O3G_MSEX004942</name>
</gene>
<evidence type="ECO:0000313" key="2">
    <source>
        <dbReference type="Proteomes" id="UP000791440"/>
    </source>
</evidence>
<proteinExistence type="predicted"/>
<accession>A0A921YYF6</accession>